<accession>A0A4Y2KP53</accession>
<dbReference type="EMBL" id="BGPR01004880">
    <property type="protein sequence ID" value="GBN04394.1"/>
    <property type="molecule type" value="Genomic_DNA"/>
</dbReference>
<proteinExistence type="predicted"/>
<protein>
    <submittedName>
        <fullName evidence="1">Uncharacterized protein</fullName>
    </submittedName>
</protein>
<dbReference type="Proteomes" id="UP000499080">
    <property type="component" value="Unassembled WGS sequence"/>
</dbReference>
<organism evidence="1 2">
    <name type="scientific">Araneus ventricosus</name>
    <name type="common">Orbweaver spider</name>
    <name type="synonym">Epeira ventricosa</name>
    <dbReference type="NCBI Taxonomy" id="182803"/>
    <lineage>
        <taxon>Eukaryota</taxon>
        <taxon>Metazoa</taxon>
        <taxon>Ecdysozoa</taxon>
        <taxon>Arthropoda</taxon>
        <taxon>Chelicerata</taxon>
        <taxon>Arachnida</taxon>
        <taxon>Araneae</taxon>
        <taxon>Araneomorphae</taxon>
        <taxon>Entelegynae</taxon>
        <taxon>Araneoidea</taxon>
        <taxon>Araneidae</taxon>
        <taxon>Araneus</taxon>
    </lineage>
</organism>
<sequence>MVALWIVIEPLREKKTVCYFSHWPSIYPPAEAHPRVIYLAGSDLRPDTLIAYHTRPRGRPHARRRVLLASLEERILSHLHYYIPLREGVLSYLSGSYPCVFTRWCAPGETQNFKTKSAICKLKVFQVSLIISLFPNSFRTLKT</sequence>
<name>A0A4Y2KP53_ARAVE</name>
<evidence type="ECO:0000313" key="1">
    <source>
        <dbReference type="EMBL" id="GBN04394.1"/>
    </source>
</evidence>
<comment type="caution">
    <text evidence="1">The sequence shown here is derived from an EMBL/GenBank/DDBJ whole genome shotgun (WGS) entry which is preliminary data.</text>
</comment>
<evidence type="ECO:0000313" key="2">
    <source>
        <dbReference type="Proteomes" id="UP000499080"/>
    </source>
</evidence>
<gene>
    <name evidence="1" type="ORF">AVEN_20477_1</name>
</gene>
<reference evidence="1 2" key="1">
    <citation type="journal article" date="2019" name="Sci. Rep.">
        <title>Orb-weaving spider Araneus ventricosus genome elucidates the spidroin gene catalogue.</title>
        <authorList>
            <person name="Kono N."/>
            <person name="Nakamura H."/>
            <person name="Ohtoshi R."/>
            <person name="Moran D.A.P."/>
            <person name="Shinohara A."/>
            <person name="Yoshida Y."/>
            <person name="Fujiwara M."/>
            <person name="Mori M."/>
            <person name="Tomita M."/>
            <person name="Arakawa K."/>
        </authorList>
    </citation>
    <scope>NUCLEOTIDE SEQUENCE [LARGE SCALE GENOMIC DNA]</scope>
</reference>
<dbReference type="AlphaFoldDB" id="A0A4Y2KP53"/>
<keyword evidence="2" id="KW-1185">Reference proteome</keyword>